<organism evidence="9 10">
    <name type="scientific">Perspicuibacillus lycopersici</name>
    <dbReference type="NCBI Taxonomy" id="1325689"/>
    <lineage>
        <taxon>Bacteria</taxon>
        <taxon>Bacillati</taxon>
        <taxon>Bacillota</taxon>
        <taxon>Bacilli</taxon>
        <taxon>Bacillales</taxon>
        <taxon>Bacillaceae</taxon>
        <taxon>Perspicuibacillus</taxon>
    </lineage>
</organism>
<evidence type="ECO:0000256" key="3">
    <source>
        <dbReference type="ARBA" id="ARBA00022475"/>
    </source>
</evidence>
<dbReference type="Proteomes" id="UP001209318">
    <property type="component" value="Unassembled WGS sequence"/>
</dbReference>
<comment type="similarity">
    <text evidence="2">Belongs to the MgtC/SapB family.</text>
</comment>
<feature type="transmembrane region" description="Helical" evidence="7">
    <location>
        <begin position="6"/>
        <end position="24"/>
    </location>
</feature>
<protein>
    <submittedName>
        <fullName evidence="9">MgtC/SapB family protein</fullName>
    </submittedName>
</protein>
<feature type="transmembrane region" description="Helical" evidence="7">
    <location>
        <begin position="126"/>
        <end position="147"/>
    </location>
</feature>
<keyword evidence="5 7" id="KW-1133">Transmembrane helix</keyword>
<dbReference type="AlphaFoldDB" id="A0AAE3ITY9"/>
<keyword evidence="10" id="KW-1185">Reference proteome</keyword>
<reference evidence="9" key="1">
    <citation type="submission" date="2022-10" db="EMBL/GenBank/DDBJ databases">
        <title>Description of Fervidibacillus gen. nov. in the family Fervidibacillaceae fam. nov. with two species, Fervidibacillus albus sp. nov., and Fervidibacillus halotolerans sp. nov., isolated from tidal flat sediments.</title>
        <authorList>
            <person name="Kwon K.K."/>
            <person name="Yang S.-H."/>
        </authorList>
    </citation>
    <scope>NUCLEOTIDE SEQUENCE</scope>
    <source>
        <strain evidence="9">JCM 19140</strain>
    </source>
</reference>
<sequence length="232" mass="25488">MNYLDLDIIIKLGITAALGLIIGLEREIKRKPLGLKTCLVISIVSCLLTIISIETAYDATGSDKGVNITMDPLRLTAQIVSGIGFLGAGVILRRGNESISGLTTAAIIWGAAGIGIAVGAGFYFEAILVVIFIMLSVELIPFIMKYIGPRQLREKELSLKLYINENNHIKSIIDVIEEKKITINHMRIKDMKEGNHLIQLKVSVTSKQNPTDVYYLIYSLDGVTQVEIESLD</sequence>
<evidence type="ECO:0000313" key="10">
    <source>
        <dbReference type="Proteomes" id="UP001209318"/>
    </source>
</evidence>
<evidence type="ECO:0000259" key="8">
    <source>
        <dbReference type="Pfam" id="PF02308"/>
    </source>
</evidence>
<feature type="transmembrane region" description="Helical" evidence="7">
    <location>
        <begin position="33"/>
        <end position="53"/>
    </location>
</feature>
<dbReference type="InterPro" id="IPR003416">
    <property type="entry name" value="MgtC/SapB/SrpB/YhiD_fam"/>
</dbReference>
<evidence type="ECO:0000256" key="7">
    <source>
        <dbReference type="SAM" id="Phobius"/>
    </source>
</evidence>
<dbReference type="GO" id="GO:0005886">
    <property type="term" value="C:plasma membrane"/>
    <property type="evidence" value="ECO:0007669"/>
    <property type="project" value="UniProtKB-SubCell"/>
</dbReference>
<dbReference type="InterPro" id="IPR049177">
    <property type="entry name" value="MgtC_SapB_SrpB_YhiD_N"/>
</dbReference>
<feature type="transmembrane region" description="Helical" evidence="7">
    <location>
        <begin position="73"/>
        <end position="92"/>
    </location>
</feature>
<evidence type="ECO:0000256" key="1">
    <source>
        <dbReference type="ARBA" id="ARBA00004651"/>
    </source>
</evidence>
<dbReference type="PRINTS" id="PR01837">
    <property type="entry name" value="MGTCSAPBPROT"/>
</dbReference>
<evidence type="ECO:0000313" key="9">
    <source>
        <dbReference type="EMBL" id="MCU9612749.1"/>
    </source>
</evidence>
<dbReference type="PANTHER" id="PTHR33778">
    <property type="entry name" value="PROTEIN MGTC"/>
    <property type="match status" value="1"/>
</dbReference>
<accession>A0AAE3ITY9</accession>
<evidence type="ECO:0000256" key="6">
    <source>
        <dbReference type="ARBA" id="ARBA00023136"/>
    </source>
</evidence>
<dbReference type="PANTHER" id="PTHR33778:SF4">
    <property type="entry name" value="PROTEIN SAPB"/>
    <property type="match status" value="1"/>
</dbReference>
<comment type="caution">
    <text evidence="9">The sequence shown here is derived from an EMBL/GenBank/DDBJ whole genome shotgun (WGS) entry which is preliminary data.</text>
</comment>
<gene>
    <name evidence="9" type="ORF">OEV98_04200</name>
</gene>
<evidence type="ECO:0000256" key="5">
    <source>
        <dbReference type="ARBA" id="ARBA00022989"/>
    </source>
</evidence>
<keyword evidence="4 7" id="KW-0812">Transmembrane</keyword>
<keyword evidence="3" id="KW-1003">Cell membrane</keyword>
<dbReference type="Pfam" id="PF02308">
    <property type="entry name" value="MgtC"/>
    <property type="match status" value="1"/>
</dbReference>
<feature type="domain" description="MgtC/SapB/SrpB/YhiD N-terminal" evidence="8">
    <location>
        <begin position="12"/>
        <end position="143"/>
    </location>
</feature>
<dbReference type="EMBL" id="JAOUSF010000002">
    <property type="protein sequence ID" value="MCU9612749.1"/>
    <property type="molecule type" value="Genomic_DNA"/>
</dbReference>
<evidence type="ECO:0000256" key="4">
    <source>
        <dbReference type="ARBA" id="ARBA00022692"/>
    </source>
</evidence>
<feature type="transmembrane region" description="Helical" evidence="7">
    <location>
        <begin position="99"/>
        <end position="120"/>
    </location>
</feature>
<keyword evidence="6 7" id="KW-0472">Membrane</keyword>
<dbReference type="RefSeq" id="WP_263072701.1">
    <property type="nucleotide sequence ID" value="NZ_JAOUSF010000002.1"/>
</dbReference>
<evidence type="ECO:0000256" key="2">
    <source>
        <dbReference type="ARBA" id="ARBA00009298"/>
    </source>
</evidence>
<comment type="subcellular location">
    <subcellularLocation>
        <location evidence="1">Cell membrane</location>
        <topology evidence="1">Multi-pass membrane protein</topology>
    </subcellularLocation>
</comment>
<name>A0AAE3ITY9_9BACI</name>
<proteinExistence type="inferred from homology"/>